<dbReference type="Proteomes" id="UP000277864">
    <property type="component" value="Unassembled WGS sequence"/>
</dbReference>
<dbReference type="PANTHER" id="PTHR11895">
    <property type="entry name" value="TRANSAMIDASE"/>
    <property type="match status" value="1"/>
</dbReference>
<dbReference type="InterPro" id="IPR023631">
    <property type="entry name" value="Amidase_dom"/>
</dbReference>
<dbReference type="EMBL" id="PXZH01000005">
    <property type="protein sequence ID" value="RST88835.1"/>
    <property type="molecule type" value="Genomic_DNA"/>
</dbReference>
<dbReference type="SUPFAM" id="SSF75304">
    <property type="entry name" value="Amidase signature (AS) enzymes"/>
    <property type="match status" value="1"/>
</dbReference>
<evidence type="ECO:0000256" key="1">
    <source>
        <dbReference type="ARBA" id="ARBA00009199"/>
    </source>
</evidence>
<evidence type="ECO:0000313" key="4">
    <source>
        <dbReference type="Proteomes" id="UP000277864"/>
    </source>
</evidence>
<dbReference type="InterPro" id="IPR020556">
    <property type="entry name" value="Amidase_CS"/>
</dbReference>
<protein>
    <submittedName>
        <fullName evidence="3">Amidase</fullName>
        <ecNumber evidence="3">3.5.1.4</ecNumber>
    </submittedName>
</protein>
<dbReference type="InterPro" id="IPR000120">
    <property type="entry name" value="Amidase"/>
</dbReference>
<reference evidence="3 4" key="1">
    <citation type="submission" date="2018-03" db="EMBL/GenBank/DDBJ databases">
        <authorList>
            <person name="Gulvik C.A."/>
        </authorList>
    </citation>
    <scope>NUCLEOTIDE SEQUENCE [LARGE SCALE GENOMIC DNA]</scope>
    <source>
        <strain evidence="3 4">JCM 31581</strain>
    </source>
</reference>
<keyword evidence="3" id="KW-0378">Hydrolase</keyword>
<dbReference type="AlphaFoldDB" id="A0A429Z565"/>
<dbReference type="OrthoDB" id="9811471at2"/>
<dbReference type="Pfam" id="PF01425">
    <property type="entry name" value="Amidase"/>
    <property type="match status" value="1"/>
</dbReference>
<keyword evidence="4" id="KW-1185">Reference proteome</keyword>
<sequence length="484" mass="54056">MVKDATFWSTQIKHKRLSVDELLKETEDKVNRFNPLYKAMVTFNKKQAIDDWYRRQVAIDTPFYGVPIPLKMLGQDKQGWLATSSSRLFKHNIAATTDNYVKQLETLGFLPLGQTNAPEFGFKNITDPTLYGTTRNVWNKNYHAGGSSGGAASALASGMYPIACASDGGGSIRIPASFSSLIGLKPTRGSMPTGPNGFRGWQGASINFALTISMRDTEKMFYGMNYNTKASPYLAPNVLKIGKSNRPLKIAFTTESPIGLTVSEQAKLAVKDSVKFLESLGHEVIEIPYPVDGIDLIKSYYSMNGSETSAMMANISRLLERPLTKQDMEPMTWAIFQYGETILAKEYVDMLNKWDQAAMVMERLFETFDLFLTPTATDIAPKLGEDLQSEVIRHQCEYAEELTNKELSGLVYDMFEKSLAITPYTQLANLTGQPAISLPTHLTPDNLPIGIQFMASKSREDLLMRIGYEFEGEDKLILPEYYQG</sequence>
<dbReference type="NCBIfam" id="NF005099">
    <property type="entry name" value="PRK06529.1"/>
    <property type="match status" value="1"/>
</dbReference>
<comment type="caution">
    <text evidence="3">The sequence shown here is derived from an EMBL/GenBank/DDBJ whole genome shotgun (WGS) entry which is preliminary data.</text>
</comment>
<accession>A0A429Z565</accession>
<evidence type="ECO:0000313" key="3">
    <source>
        <dbReference type="EMBL" id="RST88835.1"/>
    </source>
</evidence>
<name>A0A429Z565_9ENTE</name>
<dbReference type="GO" id="GO:0004040">
    <property type="term" value="F:amidase activity"/>
    <property type="evidence" value="ECO:0007669"/>
    <property type="project" value="UniProtKB-EC"/>
</dbReference>
<dbReference type="PROSITE" id="PS00571">
    <property type="entry name" value="AMIDASES"/>
    <property type="match status" value="1"/>
</dbReference>
<dbReference type="EC" id="3.5.1.4" evidence="3"/>
<gene>
    <name evidence="3" type="ORF">C7P63_08420</name>
</gene>
<dbReference type="PANTHER" id="PTHR11895:SF7">
    <property type="entry name" value="GLUTAMYL-TRNA(GLN) AMIDOTRANSFERASE SUBUNIT A, MITOCHONDRIAL"/>
    <property type="match status" value="1"/>
</dbReference>
<feature type="domain" description="Amidase" evidence="2">
    <location>
        <begin position="21"/>
        <end position="463"/>
    </location>
</feature>
<dbReference type="InterPro" id="IPR036928">
    <property type="entry name" value="AS_sf"/>
</dbReference>
<comment type="similarity">
    <text evidence="1">Belongs to the amidase family.</text>
</comment>
<proteinExistence type="inferred from homology"/>
<dbReference type="RefSeq" id="WP_125943714.1">
    <property type="nucleotide sequence ID" value="NZ_PXZH01000005.1"/>
</dbReference>
<dbReference type="Gene3D" id="3.90.1300.10">
    <property type="entry name" value="Amidase signature (AS) domain"/>
    <property type="match status" value="1"/>
</dbReference>
<organism evidence="3 4">
    <name type="scientific">Vagococcus humatus</name>
    <dbReference type="NCBI Taxonomy" id="1889241"/>
    <lineage>
        <taxon>Bacteria</taxon>
        <taxon>Bacillati</taxon>
        <taxon>Bacillota</taxon>
        <taxon>Bacilli</taxon>
        <taxon>Lactobacillales</taxon>
        <taxon>Enterococcaceae</taxon>
        <taxon>Vagococcus</taxon>
    </lineage>
</organism>
<evidence type="ECO:0000259" key="2">
    <source>
        <dbReference type="Pfam" id="PF01425"/>
    </source>
</evidence>